<name>A0A7S1LBA2_NEODS</name>
<gene>
    <name evidence="1" type="ORF">NDES1114_LOCUS6479</name>
</gene>
<dbReference type="EMBL" id="HBGF01009760">
    <property type="protein sequence ID" value="CAD9099587.1"/>
    <property type="molecule type" value="Transcribed_RNA"/>
</dbReference>
<sequence length="192" mass="20859">MWLFDRLAHAAEARAAAHRRAALEDAPVTTDHTDPPAAATRAVVRPAYAVVPRGNASSHREQPPKTHKHHALKASAERGVPAMAIAYDARFAASFAISLYSMSECAVGDYSCYPRFYTEHGALKRYAAPRSARYMGQGCPWDLAAISQRQWLAAEALDWRLTPSGDDLAALIAKYMTIDEAAAAARYAGVSE</sequence>
<accession>A0A7S1LBA2</accession>
<evidence type="ECO:0000313" key="1">
    <source>
        <dbReference type="EMBL" id="CAD9099587.1"/>
    </source>
</evidence>
<reference evidence="1" key="1">
    <citation type="submission" date="2021-01" db="EMBL/GenBank/DDBJ databases">
        <authorList>
            <person name="Corre E."/>
            <person name="Pelletier E."/>
            <person name="Niang G."/>
            <person name="Scheremetjew M."/>
            <person name="Finn R."/>
            <person name="Kale V."/>
            <person name="Holt S."/>
            <person name="Cochrane G."/>
            <person name="Meng A."/>
            <person name="Brown T."/>
            <person name="Cohen L."/>
        </authorList>
    </citation>
    <scope>NUCLEOTIDE SEQUENCE</scope>
    <source>
        <strain evidence="1">CCAP 1951/1</strain>
    </source>
</reference>
<proteinExistence type="predicted"/>
<organism evidence="1">
    <name type="scientific">Neobodo designis</name>
    <name type="common">Flagellated protozoan</name>
    <name type="synonym">Bodo designis</name>
    <dbReference type="NCBI Taxonomy" id="312471"/>
    <lineage>
        <taxon>Eukaryota</taxon>
        <taxon>Discoba</taxon>
        <taxon>Euglenozoa</taxon>
        <taxon>Kinetoplastea</taxon>
        <taxon>Metakinetoplastina</taxon>
        <taxon>Neobodonida</taxon>
        <taxon>Neobodo</taxon>
    </lineage>
</organism>
<dbReference type="AlphaFoldDB" id="A0A7S1LBA2"/>
<protein>
    <submittedName>
        <fullName evidence="1">Uncharacterized protein</fullName>
    </submittedName>
</protein>